<dbReference type="InterPro" id="IPR001647">
    <property type="entry name" value="HTH_TetR"/>
</dbReference>
<evidence type="ECO:0000256" key="1">
    <source>
        <dbReference type="ARBA" id="ARBA00023015"/>
    </source>
</evidence>
<dbReference type="Proteomes" id="UP000570678">
    <property type="component" value="Unassembled WGS sequence"/>
</dbReference>
<keyword evidence="7" id="KW-1185">Reference proteome</keyword>
<evidence type="ECO:0000256" key="2">
    <source>
        <dbReference type="ARBA" id="ARBA00023125"/>
    </source>
</evidence>
<proteinExistence type="predicted"/>
<evidence type="ECO:0000256" key="4">
    <source>
        <dbReference type="PROSITE-ProRule" id="PRU00335"/>
    </source>
</evidence>
<dbReference type="InterPro" id="IPR009057">
    <property type="entry name" value="Homeodomain-like_sf"/>
</dbReference>
<dbReference type="InterPro" id="IPR050109">
    <property type="entry name" value="HTH-type_TetR-like_transc_reg"/>
</dbReference>
<gene>
    <name evidence="6" type="ORF">HGA15_20675</name>
</gene>
<sequence length="207" mass="22733">MMVSTEPFGLREAKKRETRQSISDHATRLFIQRGFEATTIAEIAATARVAKKTVTNYFPRKEDLALDIHHDFVSSLADIAVARAPGESVLSALRNGFIASAQRSDALIGFSGPDFCRMVTDSPTLVARLRELHELREQALADVLPGDDITRRAAAAQFGAAHRLLFQRIQELTLRGRSPGRMVATVIDEATQVFDLLEPALGDYAIA</sequence>
<feature type="DNA-binding region" description="H-T-H motif" evidence="4">
    <location>
        <begin position="39"/>
        <end position="58"/>
    </location>
</feature>
<evidence type="ECO:0000256" key="3">
    <source>
        <dbReference type="ARBA" id="ARBA00023163"/>
    </source>
</evidence>
<keyword evidence="3" id="KW-0804">Transcription</keyword>
<dbReference type="PANTHER" id="PTHR30055:SF234">
    <property type="entry name" value="HTH-TYPE TRANSCRIPTIONAL REGULATOR BETI"/>
    <property type="match status" value="1"/>
</dbReference>
<dbReference type="SUPFAM" id="SSF46689">
    <property type="entry name" value="Homeodomain-like"/>
    <property type="match status" value="1"/>
</dbReference>
<comment type="caution">
    <text evidence="6">The sequence shown here is derived from an EMBL/GenBank/DDBJ whole genome shotgun (WGS) entry which is preliminary data.</text>
</comment>
<organism evidence="6 7">
    <name type="scientific">Nocardia flavorosea</name>
    <dbReference type="NCBI Taxonomy" id="53429"/>
    <lineage>
        <taxon>Bacteria</taxon>
        <taxon>Bacillati</taxon>
        <taxon>Actinomycetota</taxon>
        <taxon>Actinomycetes</taxon>
        <taxon>Mycobacteriales</taxon>
        <taxon>Nocardiaceae</taxon>
        <taxon>Nocardia</taxon>
    </lineage>
</organism>
<dbReference type="AlphaFoldDB" id="A0A846YL68"/>
<dbReference type="Gene3D" id="1.10.10.60">
    <property type="entry name" value="Homeodomain-like"/>
    <property type="match status" value="1"/>
</dbReference>
<dbReference type="PANTHER" id="PTHR30055">
    <property type="entry name" value="HTH-TYPE TRANSCRIPTIONAL REGULATOR RUTR"/>
    <property type="match status" value="1"/>
</dbReference>
<evidence type="ECO:0000313" key="6">
    <source>
        <dbReference type="EMBL" id="NKY58511.1"/>
    </source>
</evidence>
<protein>
    <submittedName>
        <fullName evidence="6">TetR/AcrR family transcriptional regulator</fullName>
    </submittedName>
</protein>
<evidence type="ECO:0000313" key="7">
    <source>
        <dbReference type="Proteomes" id="UP000570678"/>
    </source>
</evidence>
<feature type="domain" description="HTH tetR-type" evidence="5">
    <location>
        <begin position="16"/>
        <end position="76"/>
    </location>
</feature>
<name>A0A846YL68_9NOCA</name>
<dbReference type="EMBL" id="JAAXOT010000010">
    <property type="protein sequence ID" value="NKY58511.1"/>
    <property type="molecule type" value="Genomic_DNA"/>
</dbReference>
<accession>A0A846YL68</accession>
<evidence type="ECO:0000259" key="5">
    <source>
        <dbReference type="PROSITE" id="PS50977"/>
    </source>
</evidence>
<keyword evidence="1" id="KW-0805">Transcription regulation</keyword>
<dbReference type="PROSITE" id="PS50977">
    <property type="entry name" value="HTH_TETR_2"/>
    <property type="match status" value="1"/>
</dbReference>
<reference evidence="6 7" key="1">
    <citation type="submission" date="2020-04" db="EMBL/GenBank/DDBJ databases">
        <title>MicrobeNet Type strains.</title>
        <authorList>
            <person name="Nicholson A.C."/>
        </authorList>
    </citation>
    <scope>NUCLEOTIDE SEQUENCE [LARGE SCALE GENOMIC DNA]</scope>
    <source>
        <strain evidence="6 7">JCM 3332</strain>
    </source>
</reference>
<keyword evidence="2 4" id="KW-0238">DNA-binding</keyword>
<dbReference type="Pfam" id="PF00440">
    <property type="entry name" value="TetR_N"/>
    <property type="match status" value="1"/>
</dbReference>
<dbReference type="Gene3D" id="1.10.357.10">
    <property type="entry name" value="Tetracycline Repressor, domain 2"/>
    <property type="match status" value="1"/>
</dbReference>
<dbReference type="GO" id="GO:0003700">
    <property type="term" value="F:DNA-binding transcription factor activity"/>
    <property type="evidence" value="ECO:0007669"/>
    <property type="project" value="TreeGrafter"/>
</dbReference>
<dbReference type="GO" id="GO:0000976">
    <property type="term" value="F:transcription cis-regulatory region binding"/>
    <property type="evidence" value="ECO:0007669"/>
    <property type="project" value="TreeGrafter"/>
</dbReference>